<dbReference type="Pfam" id="PF01551">
    <property type="entry name" value="Peptidase_M23"/>
    <property type="match status" value="1"/>
</dbReference>
<dbReference type="PANTHER" id="PTHR21666:SF270">
    <property type="entry name" value="MUREIN HYDROLASE ACTIVATOR ENVC"/>
    <property type="match status" value="1"/>
</dbReference>
<gene>
    <name evidence="3" type="ORF">IQ247_10280</name>
</gene>
<sequence>MKRALKKKMKTVLESTINSSDASMDHSSVVTPQVKNRMPKAAMIGLAISMGATSLFVTRQSDQALAAEPVGNQNTASTIPAASDEVKFAPTHKQSFNAISNEIGAKIPAVVEPTAISPVKGLGAKWEVASSLKSARFATQTPSLSLTAAKNNTNYSAPQVVEAQVFPEASTTTVGSVSNNSFTNSTQSLDASGAVTTSKTELEAQQKFALERLKQKSNRLKASLNQLRSTPVEDVKEVALTTQSAIQVEETSTVNADLSASQNKLVSRLKPQTVPEQAQPAVTVPTPVVPTVTAPKVIAAAHLVKSGDTLAKIADNYGTSVSQLAKTNHLSDPNQLQIDQQLIVPVAQTPNLRIATNSGNITSSTQEVSVQVDSSDENVSSFGVGGDTPIPTVFTEMQLADKRNVLANNVSRNDRLRSLKEEIERLREKYRTQESGVVIPQIDQNTNSVSVPVNRPQSASIPIPITTPTTGKAAVPIRVARPNTASVPISVPTPNQDINPNFSRDRGIRVATPPASFNDRSQSSSVVQTTVSPQLPPLAAVDRYLPKPIDESIAPETGYIWPAKGVFTSGYGPRWGRMHRGIDIAAPTGTPIHAAAAGVVASAGWNRGGYGNLVDIRHADGTLTRYAHNSKILVSKGQQVEQGQKISLMGSTGFSTGPHLHFEIRKGGTQAVNPVAFLPPRK</sequence>
<reference evidence="3" key="1">
    <citation type="submission" date="2020-10" db="EMBL/GenBank/DDBJ databases">
        <authorList>
            <person name="Castelo-Branco R."/>
            <person name="Eusebio N."/>
            <person name="Adriana R."/>
            <person name="Vieira A."/>
            <person name="Brugerolle De Fraissinette N."/>
            <person name="Rezende De Castro R."/>
            <person name="Schneider M.P."/>
            <person name="Vasconcelos V."/>
            <person name="Leao P.N."/>
        </authorList>
    </citation>
    <scope>NUCLEOTIDE SEQUENCE</scope>
    <source>
        <strain evidence="3">LEGE 06105</strain>
    </source>
</reference>
<evidence type="ECO:0000313" key="3">
    <source>
        <dbReference type="EMBL" id="MBE9213056.1"/>
    </source>
</evidence>
<accession>A0A8J7FEY6</accession>
<dbReference type="Gene3D" id="2.70.70.10">
    <property type="entry name" value="Glucose Permease (Domain IIA)"/>
    <property type="match status" value="1"/>
</dbReference>
<dbReference type="SUPFAM" id="SSF51261">
    <property type="entry name" value="Duplicated hybrid motif"/>
    <property type="match status" value="1"/>
</dbReference>
<dbReference type="CDD" id="cd12797">
    <property type="entry name" value="M23_peptidase"/>
    <property type="match status" value="1"/>
</dbReference>
<evidence type="ECO:0000259" key="2">
    <source>
        <dbReference type="PROSITE" id="PS51782"/>
    </source>
</evidence>
<dbReference type="AlphaFoldDB" id="A0A8J7FEY6"/>
<protein>
    <submittedName>
        <fullName evidence="3">Peptidoglycan DD-metalloendopeptidase family protein</fullName>
    </submittedName>
</protein>
<dbReference type="Pfam" id="PF01476">
    <property type="entry name" value="LysM"/>
    <property type="match status" value="1"/>
</dbReference>
<feature type="domain" description="LysM" evidence="2">
    <location>
        <begin position="300"/>
        <end position="344"/>
    </location>
</feature>
<dbReference type="InterPro" id="IPR050570">
    <property type="entry name" value="Cell_wall_metabolism_enzyme"/>
</dbReference>
<dbReference type="SMART" id="SM00257">
    <property type="entry name" value="LysM"/>
    <property type="match status" value="1"/>
</dbReference>
<evidence type="ECO:0000256" key="1">
    <source>
        <dbReference type="SAM" id="Coils"/>
    </source>
</evidence>
<dbReference type="InterPro" id="IPR016047">
    <property type="entry name" value="M23ase_b-sheet_dom"/>
</dbReference>
<dbReference type="InterPro" id="IPR011055">
    <property type="entry name" value="Dup_hybrid_motif"/>
</dbReference>
<dbReference type="CDD" id="cd00118">
    <property type="entry name" value="LysM"/>
    <property type="match status" value="1"/>
</dbReference>
<feature type="coiled-coil region" evidence="1">
    <location>
        <begin position="409"/>
        <end position="436"/>
    </location>
</feature>
<dbReference type="SUPFAM" id="SSF54106">
    <property type="entry name" value="LysM domain"/>
    <property type="match status" value="1"/>
</dbReference>
<name>A0A8J7FEY6_9CYAN</name>
<comment type="caution">
    <text evidence="3">The sequence shown here is derived from an EMBL/GenBank/DDBJ whole genome shotgun (WGS) entry which is preliminary data.</text>
</comment>
<dbReference type="Gene3D" id="3.10.350.10">
    <property type="entry name" value="LysM domain"/>
    <property type="match status" value="1"/>
</dbReference>
<dbReference type="PROSITE" id="PS51782">
    <property type="entry name" value="LYSM"/>
    <property type="match status" value="1"/>
</dbReference>
<keyword evidence="1" id="KW-0175">Coiled coil</keyword>
<dbReference type="InterPro" id="IPR018392">
    <property type="entry name" value="LysM"/>
</dbReference>
<dbReference type="InterPro" id="IPR036779">
    <property type="entry name" value="LysM_dom_sf"/>
</dbReference>
<proteinExistence type="predicted"/>
<feature type="coiled-coil region" evidence="1">
    <location>
        <begin position="199"/>
        <end position="230"/>
    </location>
</feature>
<evidence type="ECO:0000313" key="4">
    <source>
        <dbReference type="Proteomes" id="UP000620559"/>
    </source>
</evidence>
<dbReference type="Proteomes" id="UP000620559">
    <property type="component" value="Unassembled WGS sequence"/>
</dbReference>
<dbReference type="GO" id="GO:0004222">
    <property type="term" value="F:metalloendopeptidase activity"/>
    <property type="evidence" value="ECO:0007669"/>
    <property type="project" value="TreeGrafter"/>
</dbReference>
<dbReference type="PANTHER" id="PTHR21666">
    <property type="entry name" value="PEPTIDASE-RELATED"/>
    <property type="match status" value="1"/>
</dbReference>
<keyword evidence="4" id="KW-1185">Reference proteome</keyword>
<dbReference type="EMBL" id="JADEWL010000024">
    <property type="protein sequence ID" value="MBE9213056.1"/>
    <property type="molecule type" value="Genomic_DNA"/>
</dbReference>
<organism evidence="3 4">
    <name type="scientific">Plectonema cf. radiosum LEGE 06105</name>
    <dbReference type="NCBI Taxonomy" id="945769"/>
    <lineage>
        <taxon>Bacteria</taxon>
        <taxon>Bacillati</taxon>
        <taxon>Cyanobacteriota</taxon>
        <taxon>Cyanophyceae</taxon>
        <taxon>Oscillatoriophycideae</taxon>
        <taxon>Oscillatoriales</taxon>
        <taxon>Microcoleaceae</taxon>
        <taxon>Plectonema</taxon>
    </lineage>
</organism>